<feature type="domain" description="C2" evidence="10">
    <location>
        <begin position="241"/>
        <end position="365"/>
    </location>
</feature>
<evidence type="ECO:0000313" key="12">
    <source>
        <dbReference type="Proteomes" id="UP000663874"/>
    </source>
</evidence>
<feature type="domain" description="C2" evidence="10">
    <location>
        <begin position="941"/>
        <end position="1075"/>
    </location>
</feature>
<evidence type="ECO:0000256" key="4">
    <source>
        <dbReference type="ARBA" id="ARBA00022737"/>
    </source>
</evidence>
<protein>
    <recommendedName>
        <fullName evidence="10">C2 domain-containing protein</fullName>
    </recommendedName>
</protein>
<dbReference type="SUPFAM" id="SSF49562">
    <property type="entry name" value="C2 domain (Calcium/lipid-binding domain, CaLB)"/>
    <property type="match status" value="5"/>
</dbReference>
<evidence type="ECO:0000256" key="8">
    <source>
        <dbReference type="SAM" id="MobiDB-lite"/>
    </source>
</evidence>
<evidence type="ECO:0000256" key="6">
    <source>
        <dbReference type="ARBA" id="ARBA00022989"/>
    </source>
</evidence>
<evidence type="ECO:0000313" key="11">
    <source>
        <dbReference type="EMBL" id="CAF3736487.1"/>
    </source>
</evidence>
<dbReference type="InterPro" id="IPR012561">
    <property type="entry name" value="Ferlin_B-domain"/>
</dbReference>
<dbReference type="InterPro" id="IPR037721">
    <property type="entry name" value="Ferlin"/>
</dbReference>
<name>A0A818XBP4_9BILA</name>
<keyword evidence="7 9" id="KW-0472">Membrane</keyword>
<feature type="region of interest" description="Disordered" evidence="8">
    <location>
        <begin position="1254"/>
        <end position="1338"/>
    </location>
</feature>
<evidence type="ECO:0000256" key="1">
    <source>
        <dbReference type="ARBA" id="ARBA00004167"/>
    </source>
</evidence>
<dbReference type="CDD" id="cd08374">
    <property type="entry name" value="C2F_Ferlin"/>
    <property type="match status" value="1"/>
</dbReference>
<dbReference type="Gene3D" id="2.60.40.150">
    <property type="entry name" value="C2 domain"/>
    <property type="match status" value="5"/>
</dbReference>
<keyword evidence="2 9" id="KW-0812">Transmembrane</keyword>
<dbReference type="PROSITE" id="PS50004">
    <property type="entry name" value="C2"/>
    <property type="match status" value="5"/>
</dbReference>
<dbReference type="InterPro" id="IPR055072">
    <property type="entry name" value="Ferlin_DSRM"/>
</dbReference>
<dbReference type="InterPro" id="IPR012968">
    <property type="entry name" value="FerIin_dom"/>
</dbReference>
<dbReference type="PANTHER" id="PTHR12546:SF60">
    <property type="entry name" value="MISFIRE, ISOFORM F"/>
    <property type="match status" value="1"/>
</dbReference>
<dbReference type="EMBL" id="CAJOBE010001351">
    <property type="protein sequence ID" value="CAF3736487.1"/>
    <property type="molecule type" value="Genomic_DNA"/>
</dbReference>
<dbReference type="PANTHER" id="PTHR12546">
    <property type="entry name" value="FER-1-LIKE"/>
    <property type="match status" value="1"/>
</dbReference>
<feature type="domain" description="C2" evidence="10">
    <location>
        <begin position="1549"/>
        <end position="1668"/>
    </location>
</feature>
<dbReference type="Pfam" id="PF08150">
    <property type="entry name" value="FerB"/>
    <property type="match status" value="1"/>
</dbReference>
<dbReference type="InterPro" id="IPR000008">
    <property type="entry name" value="C2_dom"/>
</dbReference>
<evidence type="ECO:0000256" key="5">
    <source>
        <dbReference type="ARBA" id="ARBA00022837"/>
    </source>
</evidence>
<proteinExistence type="predicted"/>
<accession>A0A818XBP4</accession>
<dbReference type="Pfam" id="PF16165">
    <property type="entry name" value="Ferlin_C"/>
    <property type="match status" value="1"/>
</dbReference>
<evidence type="ECO:0000256" key="3">
    <source>
        <dbReference type="ARBA" id="ARBA00022723"/>
    </source>
</evidence>
<dbReference type="Proteomes" id="UP000663874">
    <property type="component" value="Unassembled WGS sequence"/>
</dbReference>
<reference evidence="11" key="1">
    <citation type="submission" date="2021-02" db="EMBL/GenBank/DDBJ databases">
        <authorList>
            <person name="Nowell W R."/>
        </authorList>
    </citation>
    <scope>NUCLEOTIDE SEQUENCE</scope>
</reference>
<keyword evidence="3" id="KW-0479">Metal-binding</keyword>
<keyword evidence="6 9" id="KW-1133">Transmembrane helix</keyword>
<gene>
    <name evidence="11" type="ORF">FNK824_LOCUS11420</name>
</gene>
<organism evidence="11 12">
    <name type="scientific">Rotaria sordida</name>
    <dbReference type="NCBI Taxonomy" id="392033"/>
    <lineage>
        <taxon>Eukaryota</taxon>
        <taxon>Metazoa</taxon>
        <taxon>Spiralia</taxon>
        <taxon>Gnathifera</taxon>
        <taxon>Rotifera</taxon>
        <taxon>Eurotatoria</taxon>
        <taxon>Bdelloidea</taxon>
        <taxon>Philodinida</taxon>
        <taxon>Philodinidae</taxon>
        <taxon>Rotaria</taxon>
    </lineage>
</organism>
<dbReference type="SMART" id="SM00239">
    <property type="entry name" value="C2"/>
    <property type="match status" value="5"/>
</dbReference>
<dbReference type="InterPro" id="IPR032362">
    <property type="entry name" value="Ferlin_C"/>
</dbReference>
<keyword evidence="5" id="KW-0106">Calcium</keyword>
<dbReference type="GO" id="GO:0046872">
    <property type="term" value="F:metal ion binding"/>
    <property type="evidence" value="ECO:0007669"/>
    <property type="project" value="UniProtKB-KW"/>
</dbReference>
<dbReference type="Pfam" id="PF00168">
    <property type="entry name" value="C2"/>
    <property type="match status" value="5"/>
</dbReference>
<evidence type="ECO:0000256" key="2">
    <source>
        <dbReference type="ARBA" id="ARBA00022692"/>
    </source>
</evidence>
<dbReference type="SMART" id="SM01201">
    <property type="entry name" value="FerB"/>
    <property type="match status" value="1"/>
</dbReference>
<evidence type="ECO:0000259" key="10">
    <source>
        <dbReference type="PROSITE" id="PS50004"/>
    </source>
</evidence>
<comment type="subcellular location">
    <subcellularLocation>
        <location evidence="1">Membrane</location>
        <topology evidence="1">Single-pass membrane protein</topology>
    </subcellularLocation>
</comment>
<dbReference type="GO" id="GO:0007009">
    <property type="term" value="P:plasma membrane organization"/>
    <property type="evidence" value="ECO:0007669"/>
    <property type="project" value="TreeGrafter"/>
</dbReference>
<dbReference type="InterPro" id="IPR037724">
    <property type="entry name" value="C2E_Ferlin"/>
</dbReference>
<dbReference type="InterPro" id="IPR037725">
    <property type="entry name" value="C2F_Ferlin"/>
</dbReference>
<feature type="domain" description="C2" evidence="10">
    <location>
        <begin position="1805"/>
        <end position="1958"/>
    </location>
</feature>
<evidence type="ECO:0000256" key="9">
    <source>
        <dbReference type="SAM" id="Phobius"/>
    </source>
</evidence>
<keyword evidence="4" id="KW-0677">Repeat</keyword>
<feature type="domain" description="C2" evidence="10">
    <location>
        <begin position="411"/>
        <end position="542"/>
    </location>
</feature>
<feature type="non-terminal residue" evidence="11">
    <location>
        <position position="1"/>
    </location>
</feature>
<sequence length="2098" mass="240154">SNIDNSKWEVIGEDDDESVSNMPTTQFISDDNMTFLSAKVIFQGTNLWSNNVRIYNGTANFVARGNKPKKFYFNLASKLEPDDKLRIEFYTINGKKKGKKPVAIFEIMLESLINSQYIDLPEENLSNPNNSLLSSTVQLKLYYTPPDIDKQLATIGYGNTTELIDWRNIFDDEGRHGGHRYRHAYSKHASRLRKLRKNLSIRAGDADTDTCSDSDFEIAQDSEQKLGFIDENAKLRVQYNDLELLEKSLGRYVGDIYEMTEWQLMIHIIQARDLPGLDISPYVSVQIDNQKRYTSVQKSCNAPYFGEFFTFDFTVPAIKFMEKVIFIKVHDAVRIVSTFTDTTPIGIFRLDVSTVYNEKEHVFERKWAQLINPESITSLCGHLLLSISVTQRGVPQKNVVSEGARDDNEFNPSKILIPAAMARHLFPVQLKITFFTATELPEMMTDFLATVSKKILQSDTWEPADPYVEITYDAMTATTEVRNGTTPVWGEALYLIGRFPPLIRTIKIALKDRTAVKKDRIISSFFIDLFLISESNPSAGFLPTLGPTWMFLYGSPREYTISKDKDGLNEGMGEAVCYKGRLLMAIDCHAVSGENTSNMNVQKETGIQFPEEHIFPMKRSFLLFGCIYDVSMIDKSFVSGTISFELSIGSSGYLNPQQLATAINNPVSSLTCAYPRVSIDNNKGYFRLPINLQKPILFTKYIFHDYIYRMTLSNRLKNASEYLYKQIREFESKINSKVSNEILMKEYRKIEHYVHTLPCGCAEKTNDHENSGITSVVHPTLYELLDSSSPNIKMNQLDIKRHKKILNNMQSIKAWVSKEINFDESKRYEIVKELNKIARAFRQMATDVQPSLPDIFLWMICDSKRVAYARFQPEDIFFNLCKGEKGLYNGRVQTIFLKTPRSTDKPQNSSINAKVQIYLWLGIEEYEPLIFKHLPAGFDMPPLPLHPQLKFIKYNERIFYELRCHCYKARALIAADATGLSDPYLSITVGNETQTTPILLESLCPQWNITLAFQNLVHVGTRETAEEIIGNVVVECYDSDESGDCSDLIGRFCTTAKLDLSNRDDPSLQSLFKWYEFKLGGKKSGELLALFELIQVNQETQKAGTICELEEIPITTDNYPPTSYITKTVKNKIYQIPLLLVPDFITYQIEILFWGLREYRPINLHDIQEVEVTIECAGAHIKKTIKDVQIDPNFESSPTETDKYTLFLNLPNDDNFWPHLSILCVQCRPFGMKEVVGNLVVTNLRTYLEKPISLSTSTGQAPTNSVNKSSKRISNADRDSQVSIIHADSLAQKKGRDDESSGKPNKGKKGVKESDLTFESSSNETHEDESLTTLEKQKRNDMEKTAGWWHKYYASKAKLKLMQRRLLDMNAGLKDSYDAYAEFFEDESAPVAKQHLNLWNRAKKIFLRVGKAQKTLRTLAAEEMERLEESKKSKSAVDGNFDLIETDRLKELTLLQTFDIIDTELENVYDYEDFNDCLDTFPLYKGKGSSRSDEVGDEKRIYAKFKGKFRIQEIPGNGTNSMSRMSINRVLSNSEKKALLRSITGSNMSLDHLMLQLDFNKNPITLRCRLYIIKALLYRGWDQAGKADPFIKIALNNDTVIDDADEKLRNTLEPVFGKSYEFDVQLPFQSLIRIQIWDWDMTSPNDMIGETKIDVENRWFSCHRATCGLPKRYDSAGYNTWRDTKKPAVILVKLCRTTNINAPVYTLNFCSVTVGNESFECDPACVEFIRNAKSSVDTLHRKAHHELPEEYIRQNTALAALHGWGRKINMKHALVAEHIECRSLFNPEFPGIEQGKLEMWLDFFPMSRPPSSAMIDITPPKPTSYQLRITIWNTSEVELNDENFLTSERTSDIYVKAWIIGERIDGQQTDIHYRSLTGEGNFNWRFVFDFDYLDIEEKIVFEAKDSVFQVGNTTKKIPPRIIIRVYDADLFSADDFLGECNLNLTHVPLGAKTLKKCTANILLDPKYKGTDLFVNKRLAGWWPMIAPLKVGEIRDKTLLGGKLEAEFSLITAEEAEKNPVGKAREAPQPLEEPNRPKTSFLWFTSPWRTLRFVIWRNFKWTIILGVLIFIGVIFLLLVVWTIPGEIIRQIATKIFKNT</sequence>
<dbReference type="GO" id="GO:0016020">
    <property type="term" value="C:membrane"/>
    <property type="evidence" value="ECO:0007669"/>
    <property type="project" value="UniProtKB-SubCell"/>
</dbReference>
<dbReference type="InterPro" id="IPR035892">
    <property type="entry name" value="C2_domain_sf"/>
</dbReference>
<feature type="compositionally biased region" description="Polar residues" evidence="8">
    <location>
        <begin position="1254"/>
        <end position="1268"/>
    </location>
</feature>
<dbReference type="SMART" id="SM01202">
    <property type="entry name" value="FerI"/>
    <property type="match status" value="1"/>
</dbReference>
<dbReference type="Pfam" id="PF22901">
    <property type="entry name" value="dsrm_Ferlin"/>
    <property type="match status" value="1"/>
</dbReference>
<dbReference type="CDD" id="cd04037">
    <property type="entry name" value="C2E_Ferlin"/>
    <property type="match status" value="1"/>
</dbReference>
<evidence type="ECO:0000256" key="7">
    <source>
        <dbReference type="ARBA" id="ARBA00023136"/>
    </source>
</evidence>
<feature type="compositionally biased region" description="Basic and acidic residues" evidence="8">
    <location>
        <begin position="1324"/>
        <end position="1338"/>
    </location>
</feature>
<feature type="transmembrane region" description="Helical" evidence="9">
    <location>
        <begin position="2060"/>
        <end position="2082"/>
    </location>
</feature>
<comment type="caution">
    <text evidence="11">The sequence shown here is derived from an EMBL/GenBank/DDBJ whole genome shotgun (WGS) entry which is preliminary data.</text>
</comment>